<feature type="signal peptide" evidence="1">
    <location>
        <begin position="1"/>
        <end position="18"/>
    </location>
</feature>
<evidence type="ECO:0008006" key="4">
    <source>
        <dbReference type="Google" id="ProtNLM"/>
    </source>
</evidence>
<evidence type="ECO:0000313" key="2">
    <source>
        <dbReference type="EMBL" id="MFC4749084.1"/>
    </source>
</evidence>
<feature type="chain" id="PRO_5045927755" description="SH3 domain-containing protein" evidence="1">
    <location>
        <begin position="19"/>
        <end position="227"/>
    </location>
</feature>
<evidence type="ECO:0000313" key="3">
    <source>
        <dbReference type="Proteomes" id="UP001595935"/>
    </source>
</evidence>
<keyword evidence="1" id="KW-0732">Signal</keyword>
<protein>
    <recommendedName>
        <fullName evidence="4">SH3 domain-containing protein</fullName>
    </recommendedName>
</protein>
<dbReference type="Gene3D" id="2.30.30.40">
    <property type="entry name" value="SH3 Domains"/>
    <property type="match status" value="1"/>
</dbReference>
<keyword evidence="3" id="KW-1185">Reference proteome</keyword>
<dbReference type="EMBL" id="JBHSGV010000006">
    <property type="protein sequence ID" value="MFC4749084.1"/>
    <property type="molecule type" value="Genomic_DNA"/>
</dbReference>
<gene>
    <name evidence="2" type="ORF">ACFO5S_16645</name>
</gene>
<organism evidence="2 3">
    <name type="scientific">Flavobacterium branchiicola</name>
    <dbReference type="NCBI Taxonomy" id="1114875"/>
    <lineage>
        <taxon>Bacteria</taxon>
        <taxon>Pseudomonadati</taxon>
        <taxon>Bacteroidota</taxon>
        <taxon>Flavobacteriia</taxon>
        <taxon>Flavobacteriales</taxon>
        <taxon>Flavobacteriaceae</taxon>
        <taxon>Flavobacterium</taxon>
    </lineage>
</organism>
<accession>A0ABV9PG69</accession>
<evidence type="ECO:0000256" key="1">
    <source>
        <dbReference type="SAM" id="SignalP"/>
    </source>
</evidence>
<dbReference type="Proteomes" id="UP001595935">
    <property type="component" value="Unassembled WGS sequence"/>
</dbReference>
<reference evidence="3" key="1">
    <citation type="journal article" date="2019" name="Int. J. Syst. Evol. Microbiol.">
        <title>The Global Catalogue of Microorganisms (GCM) 10K type strain sequencing project: providing services to taxonomists for standard genome sequencing and annotation.</title>
        <authorList>
            <consortium name="The Broad Institute Genomics Platform"/>
            <consortium name="The Broad Institute Genome Sequencing Center for Infectious Disease"/>
            <person name="Wu L."/>
            <person name="Ma J."/>
        </authorList>
    </citation>
    <scope>NUCLEOTIDE SEQUENCE [LARGE SCALE GENOMIC DNA]</scope>
    <source>
        <strain evidence="3">WYCCWR 13023</strain>
    </source>
</reference>
<dbReference type="RefSeq" id="WP_213259017.1">
    <property type="nucleotide sequence ID" value="NZ_JAGYWA010000006.1"/>
</dbReference>
<proteinExistence type="predicted"/>
<comment type="caution">
    <text evidence="2">The sequence shown here is derived from an EMBL/GenBank/DDBJ whole genome shotgun (WGS) entry which is preliminary data.</text>
</comment>
<name>A0ABV9PG69_9FLAO</name>
<sequence length="227" mass="25913">MKITFFFLMLLLSNGSYAQFAIIKDNDGYVNIRSEAQKGNNISDKLENGFIVYGFEPDNNWVGIDYSKNNNDKSGYVYKDRIKYLSEFTKIPLTKETPTKVIFQKDSLNIVIESKKFDSKTAKLTYSKDKSFLTKINGKEIWGTDGNIPRTSYKLITIIIGGKTIELPANAYADLFEPALSYTEINYNKKDDILYISSSNGDGAGGYELVWVIEKRKYKERKIARGF</sequence>